<sequence>MLYFNKIKKTLFNIKKRVFSGVSLNFDAPLKTKNPKNRLDL</sequence>
<keyword evidence="2" id="KW-1185">Reference proteome</keyword>
<dbReference type="RefSeq" id="XP_024331055.1">
    <property type="nucleotide sequence ID" value="XM_024474769.1"/>
</dbReference>
<evidence type="ECO:0000313" key="1">
    <source>
        <dbReference type="EMBL" id="KKO75313.1"/>
    </source>
</evidence>
<dbReference type="EMBL" id="JPQZ01000024">
    <property type="protein sequence ID" value="KKO75313.1"/>
    <property type="molecule type" value="Genomic_DNA"/>
</dbReference>
<organism evidence="1 2">
    <name type="scientific">Vairimorpha ceranae</name>
    <dbReference type="NCBI Taxonomy" id="40302"/>
    <lineage>
        <taxon>Eukaryota</taxon>
        <taxon>Fungi</taxon>
        <taxon>Fungi incertae sedis</taxon>
        <taxon>Microsporidia</taxon>
        <taxon>Nosematidae</taxon>
        <taxon>Vairimorpha</taxon>
    </lineage>
</organism>
<comment type="caution">
    <text evidence="1">The sequence shown here is derived from an EMBL/GenBank/DDBJ whole genome shotgun (WGS) entry which is preliminary data.</text>
</comment>
<evidence type="ECO:0000313" key="2">
    <source>
        <dbReference type="Proteomes" id="UP000034350"/>
    </source>
</evidence>
<gene>
    <name evidence="1" type="ORF">AAJ76_240005206</name>
</gene>
<proteinExistence type="predicted"/>
<dbReference type="VEuPathDB" id="MicrosporidiaDB:AAJ76_240005206"/>
<reference evidence="1 2" key="1">
    <citation type="journal article" date="2015" name="Environ. Microbiol.">
        <title>Genome analyses suggest the presence of polyploidy and recent human-driven expansions in eight global populations of the honeybee pathogen Nosema ceranae.</title>
        <authorList>
            <person name="Pelin A."/>
            <person name="Selman M."/>
            <person name="Aris-Brosou S."/>
            <person name="Farinelli L."/>
            <person name="Corradi N."/>
        </authorList>
    </citation>
    <scope>NUCLEOTIDE SEQUENCE [LARGE SCALE GENOMIC DNA]</scope>
    <source>
        <strain evidence="1 2">PA08 1199</strain>
    </source>
</reference>
<name>A0A0F9WQW4_9MICR</name>
<dbReference type="GeneID" id="36319697"/>
<dbReference type="AlphaFoldDB" id="A0A0F9WQW4"/>
<dbReference type="Proteomes" id="UP000034350">
    <property type="component" value="Unassembled WGS sequence"/>
</dbReference>
<protein>
    <submittedName>
        <fullName evidence="1">Uncharacterized protein</fullName>
    </submittedName>
</protein>
<accession>A0A0F9WQW4</accession>